<dbReference type="STRING" id="427683.A5481_10195"/>
<name>A0A179SBP6_9HYPH</name>
<evidence type="ECO:0000313" key="1">
    <source>
        <dbReference type="EMBL" id="OAS25276.1"/>
    </source>
</evidence>
<comment type="caution">
    <text evidence="1">The sequence shown here is derived from an EMBL/GenBank/DDBJ whole genome shotgun (WGS) entry which is preliminary data.</text>
</comment>
<reference evidence="1 2" key="1">
    <citation type="submission" date="2016-04" db="EMBL/GenBank/DDBJ databases">
        <authorList>
            <person name="Evans L.H."/>
            <person name="Alamgir A."/>
            <person name="Owens N."/>
            <person name="Weber N.D."/>
            <person name="Virtaneva K."/>
            <person name="Barbian K."/>
            <person name="Babar A."/>
            <person name="Rosenke K."/>
        </authorList>
    </citation>
    <scope>NUCLEOTIDE SEQUENCE [LARGE SCALE GENOMIC DNA]</scope>
    <source>
        <strain evidence="1 2">PMB02</strain>
    </source>
</reference>
<dbReference type="AlphaFoldDB" id="A0A179SBP6"/>
<dbReference type="Proteomes" id="UP000078316">
    <property type="component" value="Unassembled WGS sequence"/>
</dbReference>
<protein>
    <submittedName>
        <fullName evidence="1">Uncharacterized protein</fullName>
    </submittedName>
</protein>
<proteinExistence type="predicted"/>
<dbReference type="EMBL" id="LWHQ01000017">
    <property type="protein sequence ID" value="OAS25276.1"/>
    <property type="molecule type" value="Genomic_DNA"/>
</dbReference>
<sequence>MKGTLRQPAPRWCRSLTDPAWDSPATNGFAIDRLHDPVATWTPFGLLGGKAGAVAKGLAVFAVSLGASRAGAALLRRAPPVGRVL</sequence>
<organism evidence="1 2">
    <name type="scientific">Methylobacterium platani</name>
    <dbReference type="NCBI Taxonomy" id="427683"/>
    <lineage>
        <taxon>Bacteria</taxon>
        <taxon>Pseudomonadati</taxon>
        <taxon>Pseudomonadota</taxon>
        <taxon>Alphaproteobacteria</taxon>
        <taxon>Hyphomicrobiales</taxon>
        <taxon>Methylobacteriaceae</taxon>
        <taxon>Methylobacterium</taxon>
    </lineage>
</organism>
<gene>
    <name evidence="1" type="ORF">A5481_10195</name>
</gene>
<accession>A0A179SBP6</accession>
<evidence type="ECO:0000313" key="2">
    <source>
        <dbReference type="Proteomes" id="UP000078316"/>
    </source>
</evidence>